<dbReference type="PIRSF" id="PIRSF002744">
    <property type="entry name" value="Pur-cyt_permease"/>
    <property type="match status" value="1"/>
</dbReference>
<evidence type="ECO:0000313" key="12">
    <source>
        <dbReference type="Proteomes" id="UP001162885"/>
    </source>
</evidence>
<dbReference type="Gene3D" id="1.10.4160.10">
    <property type="entry name" value="Hydantoin permease"/>
    <property type="match status" value="1"/>
</dbReference>
<keyword evidence="3 7" id="KW-0813">Transport</keyword>
<dbReference type="RefSeq" id="WP_077740177.1">
    <property type="nucleotide sequence ID" value="NZ_AP022579.1"/>
</dbReference>
<feature type="transmembrane region" description="Helical" evidence="8">
    <location>
        <begin position="327"/>
        <end position="344"/>
    </location>
</feature>
<feature type="transmembrane region" description="Helical" evidence="8">
    <location>
        <begin position="165"/>
        <end position="186"/>
    </location>
</feature>
<dbReference type="EMBL" id="CP060016">
    <property type="protein sequence ID" value="UNC00454.1"/>
    <property type="molecule type" value="Genomic_DNA"/>
</dbReference>
<evidence type="ECO:0000313" key="11">
    <source>
        <dbReference type="Proteomes" id="UP000466683"/>
    </source>
</evidence>
<dbReference type="InterPro" id="IPR001248">
    <property type="entry name" value="Pur-cyt_permease"/>
</dbReference>
<evidence type="ECO:0000256" key="3">
    <source>
        <dbReference type="ARBA" id="ARBA00022448"/>
    </source>
</evidence>
<reference evidence="9 11" key="1">
    <citation type="journal article" date="2019" name="Emerg. Microbes Infect.">
        <title>Comprehensive subspecies identification of 175 nontuberculous mycobacteria species based on 7547 genomic profiles.</title>
        <authorList>
            <person name="Matsumoto Y."/>
            <person name="Kinjo T."/>
            <person name="Motooka D."/>
            <person name="Nabeya D."/>
            <person name="Jung N."/>
            <person name="Uechi K."/>
            <person name="Horii T."/>
            <person name="Iida T."/>
            <person name="Fujita J."/>
            <person name="Nakamura S."/>
        </authorList>
    </citation>
    <scope>NUCLEOTIDE SEQUENCE [LARGE SCALE GENOMIC DNA]</scope>
    <source>
        <strain evidence="9 11">JCM 15653</strain>
    </source>
</reference>
<evidence type="ECO:0000256" key="8">
    <source>
        <dbReference type="SAM" id="Phobius"/>
    </source>
</evidence>
<evidence type="ECO:0000256" key="1">
    <source>
        <dbReference type="ARBA" id="ARBA00004141"/>
    </source>
</evidence>
<gene>
    <name evidence="10" type="ORF">H5U98_03125</name>
    <name evidence="9" type="ORF">MBOE_18540</name>
</gene>
<dbReference type="GO" id="GO:0005886">
    <property type="term" value="C:plasma membrane"/>
    <property type="evidence" value="ECO:0007669"/>
    <property type="project" value="TreeGrafter"/>
</dbReference>
<feature type="transmembrane region" description="Helical" evidence="8">
    <location>
        <begin position="61"/>
        <end position="80"/>
    </location>
</feature>
<name>A0AAX2ZZN8_9MYCO</name>
<dbReference type="PRINTS" id="PR00173">
    <property type="entry name" value="EDTRNSPORT"/>
</dbReference>
<feature type="transmembrane region" description="Helical" evidence="8">
    <location>
        <begin position="238"/>
        <end position="264"/>
    </location>
</feature>
<evidence type="ECO:0000256" key="5">
    <source>
        <dbReference type="ARBA" id="ARBA00022989"/>
    </source>
</evidence>
<feature type="transmembrane region" description="Helical" evidence="8">
    <location>
        <begin position="356"/>
        <end position="376"/>
    </location>
</feature>
<dbReference type="AlphaFoldDB" id="A0AAX2ZZN8"/>
<accession>A0AAX2ZZN8</accession>
<evidence type="ECO:0000313" key="10">
    <source>
        <dbReference type="EMBL" id="UNC00454.1"/>
    </source>
</evidence>
<dbReference type="Proteomes" id="UP001162885">
    <property type="component" value="Chromosome"/>
</dbReference>
<dbReference type="GO" id="GO:0022857">
    <property type="term" value="F:transmembrane transporter activity"/>
    <property type="evidence" value="ECO:0007669"/>
    <property type="project" value="InterPro"/>
</dbReference>
<feature type="transmembrane region" description="Helical" evidence="8">
    <location>
        <begin position="135"/>
        <end position="159"/>
    </location>
</feature>
<sequence length="472" mass="50392">MSHDSASRVEYLTIQPVPESQRTGKVRHLFSFWFTVQIIPLAVVTGLLGPTIYKLDVTSTIIAIVLGSVVGAVFMALHSVQGSGLGVPQMIQARAQFGMYGSLLVIVVVILAYVGWIVSLMILAQQTLVAVFPSLNAGVALAVSTALTLVTVVVGYQLILRLNRVMVWLSGLALVLTLGYTALAAAHGGIGDGGGGGAFNWTGFLGMASVAGIWQLSYAPYVSDYSRYLPSSTTPRSAFWYTYFGTLLGAAGAMIVGALLVAALGADAQLTSLSHIMPGPLFVFVMLVFFFGAIDAGVINMYGSSLCTLTCIQAFKLKWSPKSSARNITATAIAVVVFVAAVGFSDDFLVQYSNFISILIYLLIPWSIVNLIDYYVVKKGHYDPASFSDPKSGYGAFNVPAVLSYFLGFVVQIPFMSTAFYQGAIAGKIGGIDTAWIVGTIATFFIYLGLIKLWRVRQVEEVQPALAAESAH</sequence>
<keyword evidence="5 8" id="KW-1133">Transmembrane helix</keyword>
<keyword evidence="6 7" id="KW-0472">Membrane</keyword>
<feature type="transmembrane region" description="Helical" evidence="8">
    <location>
        <begin position="100"/>
        <end position="123"/>
    </location>
</feature>
<evidence type="ECO:0000256" key="7">
    <source>
        <dbReference type="PIRNR" id="PIRNR002744"/>
    </source>
</evidence>
<feature type="transmembrane region" description="Helical" evidence="8">
    <location>
        <begin position="276"/>
        <end position="293"/>
    </location>
</feature>
<evidence type="ECO:0000256" key="2">
    <source>
        <dbReference type="ARBA" id="ARBA00008974"/>
    </source>
</evidence>
<dbReference type="EMBL" id="AP022579">
    <property type="protein sequence ID" value="BBX90205.1"/>
    <property type="molecule type" value="Genomic_DNA"/>
</dbReference>
<feature type="transmembrane region" description="Helical" evidence="8">
    <location>
        <begin position="397"/>
        <end position="415"/>
    </location>
</feature>
<comment type="similarity">
    <text evidence="2 7">Belongs to the purine-cytosine permease (2.A.39) family.</text>
</comment>
<organism evidence="10 12">
    <name type="scientific">Mycolicibacterium boenickei</name>
    <dbReference type="NCBI Taxonomy" id="146017"/>
    <lineage>
        <taxon>Bacteria</taxon>
        <taxon>Bacillati</taxon>
        <taxon>Actinomycetota</taxon>
        <taxon>Actinomycetes</taxon>
        <taxon>Mycobacteriales</taxon>
        <taxon>Mycobacteriaceae</taxon>
        <taxon>Mycolicibacterium</taxon>
    </lineage>
</organism>
<evidence type="ECO:0000313" key="9">
    <source>
        <dbReference type="EMBL" id="BBX90205.1"/>
    </source>
</evidence>
<evidence type="ECO:0000256" key="6">
    <source>
        <dbReference type="ARBA" id="ARBA00023136"/>
    </source>
</evidence>
<dbReference type="InterPro" id="IPR026030">
    <property type="entry name" value="Pur-cyt_permease_Fcy2/21/22"/>
</dbReference>
<feature type="transmembrane region" description="Helical" evidence="8">
    <location>
        <begin position="30"/>
        <end position="49"/>
    </location>
</feature>
<dbReference type="Proteomes" id="UP000466683">
    <property type="component" value="Chromosome"/>
</dbReference>
<dbReference type="PANTHER" id="PTHR31806:SF1">
    <property type="entry name" value="PURINE-CYTOSINE PERMEASE FCY2-RELATED"/>
    <property type="match status" value="1"/>
</dbReference>
<reference evidence="10 12" key="3">
    <citation type="journal article" date="2022" name="BMC Genomics">
        <title>Comparative genome analysis of mycobacteria focusing on tRNA and non-coding RNA.</title>
        <authorList>
            <person name="Behra P.R.K."/>
            <person name="Pettersson B.M.F."/>
            <person name="Ramesh M."/>
            <person name="Das S."/>
            <person name="Dasgupta S."/>
            <person name="Kirsebom L.A."/>
        </authorList>
    </citation>
    <scope>NUCLEOTIDE SEQUENCE [LARGE SCALE GENOMIC DNA]</scope>
    <source>
        <strain evidence="10 12">DSM 44677</strain>
    </source>
</reference>
<proteinExistence type="inferred from homology"/>
<evidence type="ECO:0000256" key="4">
    <source>
        <dbReference type="ARBA" id="ARBA00022692"/>
    </source>
</evidence>
<reference evidence="9" key="2">
    <citation type="submission" date="2020-02" db="EMBL/GenBank/DDBJ databases">
        <authorList>
            <person name="Matsumoto Y."/>
            <person name="Motooka D."/>
            <person name="Nakamura S."/>
        </authorList>
    </citation>
    <scope>NUCLEOTIDE SEQUENCE</scope>
    <source>
        <strain evidence="9">JCM 15653</strain>
    </source>
</reference>
<keyword evidence="11" id="KW-1185">Reference proteome</keyword>
<feature type="transmembrane region" description="Helical" evidence="8">
    <location>
        <begin position="198"/>
        <end position="218"/>
    </location>
</feature>
<dbReference type="PANTHER" id="PTHR31806">
    <property type="entry name" value="PURINE-CYTOSINE PERMEASE FCY2-RELATED"/>
    <property type="match status" value="1"/>
</dbReference>
<dbReference type="Pfam" id="PF02133">
    <property type="entry name" value="Transp_cyt_pur"/>
    <property type="match status" value="1"/>
</dbReference>
<feature type="transmembrane region" description="Helical" evidence="8">
    <location>
        <begin position="435"/>
        <end position="454"/>
    </location>
</feature>
<keyword evidence="4 8" id="KW-0812">Transmembrane</keyword>
<protein>
    <submittedName>
        <fullName evidence="9">Allantoin permease</fullName>
    </submittedName>
    <submittedName>
        <fullName evidence="10">Cytosine permease</fullName>
    </submittedName>
</protein>
<comment type="subcellular location">
    <subcellularLocation>
        <location evidence="1">Membrane</location>
        <topology evidence="1">Multi-pass membrane protein</topology>
    </subcellularLocation>
</comment>